<keyword evidence="5 6" id="KW-0539">Nucleus</keyword>
<evidence type="ECO:0000256" key="6">
    <source>
        <dbReference type="RuleBase" id="RU364143"/>
    </source>
</evidence>
<name>A0A1X6PEV2_PORUM</name>
<dbReference type="Gene3D" id="3.10.450.580">
    <property type="entry name" value="Mediator complex, subunit Med6"/>
    <property type="match status" value="1"/>
</dbReference>
<evidence type="ECO:0000256" key="5">
    <source>
        <dbReference type="ARBA" id="ARBA00023242"/>
    </source>
</evidence>
<proteinExistence type="inferred from homology"/>
<dbReference type="GO" id="GO:0016592">
    <property type="term" value="C:mediator complex"/>
    <property type="evidence" value="ECO:0007669"/>
    <property type="project" value="InterPro"/>
</dbReference>
<comment type="subunit">
    <text evidence="6">Component of the Mediator complex.</text>
</comment>
<gene>
    <name evidence="6" type="primary">MED6</name>
    <name evidence="8" type="ORF">BU14_0077s0002</name>
</gene>
<feature type="compositionally biased region" description="Gly residues" evidence="7">
    <location>
        <begin position="242"/>
        <end position="255"/>
    </location>
</feature>
<feature type="region of interest" description="Disordered" evidence="7">
    <location>
        <begin position="185"/>
        <end position="274"/>
    </location>
</feature>
<evidence type="ECO:0000256" key="7">
    <source>
        <dbReference type="SAM" id="MobiDB-lite"/>
    </source>
</evidence>
<feature type="compositionally biased region" description="Gly residues" evidence="7">
    <location>
        <begin position="200"/>
        <end position="209"/>
    </location>
</feature>
<feature type="compositionally biased region" description="Basic residues" evidence="7">
    <location>
        <begin position="185"/>
        <end position="199"/>
    </location>
</feature>
<accession>A0A1X6PEV2</accession>
<sequence>MAAPAPAPPAAAAAASAAGGAPPTPLAAAVAATPDLTAVQWSDKRWLSYLSLNATTALDYFSLSPFYDAASNNELVKMQRLDPAALLPTMTGVEYAVEAVPPDREPARIYIVHKVFRTGPGAADVTPLATFYIDAGVIYQAPSVAGVLGCVVRSSFDAVRAAWAAVHGAAAVECSAPGGLCGRPRRGGGGRCRRRRRGRGGGAGGGGADGAPRRRRAARRPCGWEPADGGGGGGGDARRSRGGGGELPGGEGGGTPWSCETRAAAPNASGGGGE</sequence>
<evidence type="ECO:0000313" key="9">
    <source>
        <dbReference type="Proteomes" id="UP000218209"/>
    </source>
</evidence>
<dbReference type="OrthoDB" id="344220at2759"/>
<dbReference type="Proteomes" id="UP000218209">
    <property type="component" value="Unassembled WGS sequence"/>
</dbReference>
<comment type="similarity">
    <text evidence="2 6">Belongs to the Mediator complex subunit 6 family.</text>
</comment>
<organism evidence="8 9">
    <name type="scientific">Porphyra umbilicalis</name>
    <name type="common">Purple laver</name>
    <name type="synonym">Red alga</name>
    <dbReference type="NCBI Taxonomy" id="2786"/>
    <lineage>
        <taxon>Eukaryota</taxon>
        <taxon>Rhodophyta</taxon>
        <taxon>Bangiophyceae</taxon>
        <taxon>Bangiales</taxon>
        <taxon>Bangiaceae</taxon>
        <taxon>Porphyra</taxon>
    </lineage>
</organism>
<evidence type="ECO:0000256" key="3">
    <source>
        <dbReference type="ARBA" id="ARBA00023015"/>
    </source>
</evidence>
<dbReference type="GO" id="GO:0003712">
    <property type="term" value="F:transcription coregulator activity"/>
    <property type="evidence" value="ECO:0007669"/>
    <property type="project" value="InterPro"/>
</dbReference>
<comment type="subcellular location">
    <subcellularLocation>
        <location evidence="1 6">Nucleus</location>
    </subcellularLocation>
</comment>
<keyword evidence="4 6" id="KW-0804">Transcription</keyword>
<keyword evidence="9" id="KW-1185">Reference proteome</keyword>
<dbReference type="PANTHER" id="PTHR13104">
    <property type="entry name" value="MED-6-RELATED"/>
    <property type="match status" value="1"/>
</dbReference>
<evidence type="ECO:0000256" key="4">
    <source>
        <dbReference type="ARBA" id="ARBA00023163"/>
    </source>
</evidence>
<keyword evidence="6" id="KW-0010">Activator</keyword>
<dbReference type="InterPro" id="IPR007018">
    <property type="entry name" value="Mediator_Med6"/>
</dbReference>
<protein>
    <recommendedName>
        <fullName evidence="6">Mediator of RNA polymerase II transcription subunit 6</fullName>
    </recommendedName>
    <alternativeName>
        <fullName evidence="6">Mediator complex subunit 6</fullName>
    </alternativeName>
</protein>
<evidence type="ECO:0000256" key="1">
    <source>
        <dbReference type="ARBA" id="ARBA00004123"/>
    </source>
</evidence>
<keyword evidence="3 6" id="KW-0805">Transcription regulation</keyword>
<dbReference type="InterPro" id="IPR038566">
    <property type="entry name" value="Mediator_Med6_sf"/>
</dbReference>
<reference evidence="8 9" key="1">
    <citation type="submission" date="2017-03" db="EMBL/GenBank/DDBJ databases">
        <title>WGS assembly of Porphyra umbilicalis.</title>
        <authorList>
            <person name="Brawley S.H."/>
            <person name="Blouin N.A."/>
            <person name="Ficko-Blean E."/>
            <person name="Wheeler G.L."/>
            <person name="Lohr M."/>
            <person name="Goodson H.V."/>
            <person name="Jenkins J.W."/>
            <person name="Blaby-Haas C.E."/>
            <person name="Helliwell K.E."/>
            <person name="Chan C."/>
            <person name="Marriage T."/>
            <person name="Bhattacharya D."/>
            <person name="Klein A.S."/>
            <person name="Badis Y."/>
            <person name="Brodie J."/>
            <person name="Cao Y."/>
            <person name="Collen J."/>
            <person name="Dittami S.M."/>
            <person name="Gachon C.M."/>
            <person name="Green B.R."/>
            <person name="Karpowicz S."/>
            <person name="Kim J.W."/>
            <person name="Kudahl U."/>
            <person name="Lin S."/>
            <person name="Michel G."/>
            <person name="Mittag M."/>
            <person name="Olson B.J."/>
            <person name="Pangilinan J."/>
            <person name="Peng Y."/>
            <person name="Qiu H."/>
            <person name="Shu S."/>
            <person name="Singer J.T."/>
            <person name="Smith A.G."/>
            <person name="Sprecher B.N."/>
            <person name="Wagner V."/>
            <person name="Wang W."/>
            <person name="Wang Z.-Y."/>
            <person name="Yan J."/>
            <person name="Yarish C."/>
            <person name="Zoeuner-Riek S."/>
            <person name="Zhuang Y."/>
            <person name="Zou Y."/>
            <person name="Lindquist E.A."/>
            <person name="Grimwood J."/>
            <person name="Barry K."/>
            <person name="Rokhsar D.S."/>
            <person name="Schmutz J."/>
            <person name="Stiller J.W."/>
            <person name="Grossman A.R."/>
            <person name="Prochnik S.E."/>
        </authorList>
    </citation>
    <scope>NUCLEOTIDE SEQUENCE [LARGE SCALE GENOMIC DNA]</scope>
    <source>
        <strain evidence="8">4086291</strain>
    </source>
</reference>
<dbReference type="GO" id="GO:0006357">
    <property type="term" value="P:regulation of transcription by RNA polymerase II"/>
    <property type="evidence" value="ECO:0007669"/>
    <property type="project" value="InterPro"/>
</dbReference>
<evidence type="ECO:0000313" key="8">
    <source>
        <dbReference type="EMBL" id="OSX79382.1"/>
    </source>
</evidence>
<evidence type="ECO:0000256" key="2">
    <source>
        <dbReference type="ARBA" id="ARBA00007526"/>
    </source>
</evidence>
<dbReference type="EMBL" id="KV918791">
    <property type="protein sequence ID" value="OSX79382.1"/>
    <property type="molecule type" value="Genomic_DNA"/>
</dbReference>
<dbReference type="Pfam" id="PF04934">
    <property type="entry name" value="Med6"/>
    <property type="match status" value="1"/>
</dbReference>
<comment type="function">
    <text evidence="6">Component of the Mediator complex, a coactivator involved in the regulated transcription of nearly all RNA polymerase II-dependent genes. Mediator functions as a bridge to convey information from gene-specific regulatory proteins to the basal RNA polymerase II transcription machinery. Mediator is recruited to promoters by direct interactions with regulatory proteins and serves as a scaffold for the assembly of a functional preinitiation complex with RNA polymerase II and the general transcription factors.</text>
</comment>
<dbReference type="AlphaFoldDB" id="A0A1X6PEV2"/>